<dbReference type="EMBL" id="JAKHSK010000056">
    <property type="protein sequence ID" value="MCL6220784.1"/>
    <property type="molecule type" value="Genomic_DNA"/>
</dbReference>
<evidence type="ECO:0000313" key="1">
    <source>
        <dbReference type="EMBL" id="MCL6220784.1"/>
    </source>
</evidence>
<dbReference type="Proteomes" id="UP001139521">
    <property type="component" value="Unassembled WGS sequence"/>
</dbReference>
<evidence type="ECO:0000313" key="2">
    <source>
        <dbReference type="Proteomes" id="UP001139521"/>
    </source>
</evidence>
<comment type="caution">
    <text evidence="1">The sequence shown here is derived from an EMBL/GenBank/DDBJ whole genome shotgun (WGS) entry which is preliminary data.</text>
</comment>
<gene>
    <name evidence="1" type="ORF">L1967_21030</name>
</gene>
<dbReference type="RefSeq" id="WP_249603468.1">
    <property type="nucleotide sequence ID" value="NZ_JAKHSK010000056.1"/>
</dbReference>
<dbReference type="AlphaFoldDB" id="A0A9X2CPZ8"/>
<sequence>MNSNIQYCRVNNTNNRIICIMGKNILDTKNSNNYEYVTNHLEIHVLGGIKLNKLDSLRVTLSINKTKHHNKLR</sequence>
<organism evidence="1 2">
    <name type="scientific">Zunongwangia pacifica</name>
    <dbReference type="NCBI Taxonomy" id="2911062"/>
    <lineage>
        <taxon>Bacteria</taxon>
        <taxon>Pseudomonadati</taxon>
        <taxon>Bacteroidota</taxon>
        <taxon>Flavobacteriia</taxon>
        <taxon>Flavobacteriales</taxon>
        <taxon>Flavobacteriaceae</taxon>
        <taxon>Zunongwangia</taxon>
    </lineage>
</organism>
<name>A0A9X2CPZ8_9FLAO</name>
<reference evidence="1" key="1">
    <citation type="submission" date="2022-01" db="EMBL/GenBank/DDBJ databases">
        <title>Genome sequencing of Zunongwangia sp. M21534 genome.</title>
        <authorList>
            <person name="Chen Y."/>
            <person name="Dong C."/>
            <person name="Shao Z."/>
        </authorList>
    </citation>
    <scope>NUCLEOTIDE SEQUENCE</scope>
    <source>
        <strain evidence="1">MCCC M21534</strain>
    </source>
</reference>
<keyword evidence="2" id="KW-1185">Reference proteome</keyword>
<protein>
    <submittedName>
        <fullName evidence="1">Uncharacterized protein</fullName>
    </submittedName>
</protein>
<accession>A0A9X2CPZ8</accession>
<proteinExistence type="predicted"/>